<organism evidence="3 4">
    <name type="scientific">Leifsonia tongyongensis</name>
    <dbReference type="NCBI Taxonomy" id="1268043"/>
    <lineage>
        <taxon>Bacteria</taxon>
        <taxon>Bacillati</taxon>
        <taxon>Actinomycetota</taxon>
        <taxon>Actinomycetes</taxon>
        <taxon>Micrococcales</taxon>
        <taxon>Microbacteriaceae</taxon>
        <taxon>Leifsonia</taxon>
    </lineage>
</organism>
<dbReference type="EMBL" id="JAAGWY010000005">
    <property type="protein sequence ID" value="NEN07763.1"/>
    <property type="molecule type" value="Genomic_DNA"/>
</dbReference>
<dbReference type="AlphaFoldDB" id="A0A6L9Y297"/>
<evidence type="ECO:0000313" key="3">
    <source>
        <dbReference type="EMBL" id="NEN07763.1"/>
    </source>
</evidence>
<dbReference type="Proteomes" id="UP000474967">
    <property type="component" value="Unassembled WGS sequence"/>
</dbReference>
<keyword evidence="4" id="KW-1185">Reference proteome</keyword>
<keyword evidence="2" id="KW-1133">Transmembrane helix</keyword>
<evidence type="ECO:0000256" key="1">
    <source>
        <dbReference type="SAM" id="MobiDB-lite"/>
    </source>
</evidence>
<comment type="caution">
    <text evidence="3">The sequence shown here is derived from an EMBL/GenBank/DDBJ whole genome shotgun (WGS) entry which is preliminary data.</text>
</comment>
<protein>
    <submittedName>
        <fullName evidence="3">Uncharacterized protein</fullName>
    </submittedName>
</protein>
<dbReference type="RefSeq" id="WP_163291254.1">
    <property type="nucleotide sequence ID" value="NZ_JAAGWY010000005.1"/>
</dbReference>
<keyword evidence="2" id="KW-0812">Transmembrane</keyword>
<reference evidence="3 4" key="1">
    <citation type="journal article" date="2014" name="J. Microbiol.">
        <title>Diaminobutyricibacter tongyongensis gen. nov., sp. nov. and Homoserinibacter gongjuensis gen. nov., sp. nov. belong to the family Microbacteriaceae.</title>
        <authorList>
            <person name="Kim S.J."/>
            <person name="Ahn J.H."/>
            <person name="Weon H.Y."/>
            <person name="Hamada M."/>
            <person name="Suzuki K."/>
            <person name="Kwon S.W."/>
        </authorList>
    </citation>
    <scope>NUCLEOTIDE SEQUENCE [LARGE SCALE GENOMIC DNA]</scope>
    <source>
        <strain evidence="3 4">NBRC 108724</strain>
    </source>
</reference>
<accession>A0A6L9Y297</accession>
<evidence type="ECO:0000256" key="2">
    <source>
        <dbReference type="SAM" id="Phobius"/>
    </source>
</evidence>
<proteinExistence type="predicted"/>
<gene>
    <name evidence="3" type="ORF">G3T36_18050</name>
</gene>
<feature type="region of interest" description="Disordered" evidence="1">
    <location>
        <begin position="176"/>
        <end position="199"/>
    </location>
</feature>
<feature type="transmembrane region" description="Helical" evidence="2">
    <location>
        <begin position="42"/>
        <end position="63"/>
    </location>
</feature>
<evidence type="ECO:0000313" key="4">
    <source>
        <dbReference type="Proteomes" id="UP000474967"/>
    </source>
</evidence>
<feature type="transmembrane region" description="Helical" evidence="2">
    <location>
        <begin position="70"/>
        <end position="92"/>
    </location>
</feature>
<sequence length="199" mass="20944">MLLSPVSFGVTLVRIVAGEQWVSSNGAVVVVAGPLTAGRIATNSAIVVIECAAVAFVLAALCLEPSNVVLLGWLIALGWSILSAYAAGVYTVSRQVKSEMKRVRAQVGPGFTVSGLAAKPTGFGGAFELAVVAINSIPEGSVAYLAAVDDRMAYLYRRRGLQSWGTSGRVFLYRRRSSNEPDGDTCQDGDGRARKSMTT</sequence>
<keyword evidence="2" id="KW-0472">Membrane</keyword>
<name>A0A6L9Y297_9MICO</name>